<evidence type="ECO:0000256" key="3">
    <source>
        <dbReference type="ARBA" id="ARBA00022692"/>
    </source>
</evidence>
<comment type="similarity">
    <text evidence="2">Belongs to the EamA transporter family.</text>
</comment>
<dbReference type="SUPFAM" id="SSF103481">
    <property type="entry name" value="Multidrug resistance efflux transporter EmrE"/>
    <property type="match status" value="2"/>
</dbReference>
<evidence type="ECO:0000256" key="5">
    <source>
        <dbReference type="ARBA" id="ARBA00023136"/>
    </source>
</evidence>
<feature type="domain" description="EamA" evidence="7">
    <location>
        <begin position="6"/>
        <end position="137"/>
    </location>
</feature>
<evidence type="ECO:0000259" key="7">
    <source>
        <dbReference type="Pfam" id="PF00892"/>
    </source>
</evidence>
<feature type="transmembrane region" description="Helical" evidence="6">
    <location>
        <begin position="208"/>
        <end position="231"/>
    </location>
</feature>
<evidence type="ECO:0000256" key="1">
    <source>
        <dbReference type="ARBA" id="ARBA00004141"/>
    </source>
</evidence>
<protein>
    <submittedName>
        <fullName evidence="8">DMT family transporter</fullName>
    </submittedName>
</protein>
<evidence type="ECO:0000256" key="4">
    <source>
        <dbReference type="ARBA" id="ARBA00022989"/>
    </source>
</evidence>
<feature type="transmembrane region" description="Helical" evidence="6">
    <location>
        <begin position="147"/>
        <end position="166"/>
    </location>
</feature>
<dbReference type="EMBL" id="JBBNIN010000013">
    <property type="protein sequence ID" value="MEQ2711361.1"/>
    <property type="molecule type" value="Genomic_DNA"/>
</dbReference>
<keyword evidence="4 6" id="KW-1133">Transmembrane helix</keyword>
<evidence type="ECO:0000256" key="6">
    <source>
        <dbReference type="SAM" id="Phobius"/>
    </source>
</evidence>
<dbReference type="InterPro" id="IPR037185">
    <property type="entry name" value="EmrE-like"/>
</dbReference>
<accession>A0ABV1IVW2</accession>
<comment type="caution">
    <text evidence="8">The sequence shown here is derived from an EMBL/GenBank/DDBJ whole genome shotgun (WGS) entry which is preliminary data.</text>
</comment>
<reference evidence="8 9" key="1">
    <citation type="submission" date="2024-04" db="EMBL/GenBank/DDBJ databases">
        <title>Human intestinal bacterial collection.</title>
        <authorList>
            <person name="Pauvert C."/>
            <person name="Hitch T.C.A."/>
            <person name="Clavel T."/>
        </authorList>
    </citation>
    <scope>NUCLEOTIDE SEQUENCE [LARGE SCALE GENOMIC DNA]</scope>
    <source>
        <strain evidence="8 9">CLA-AA-H249</strain>
    </source>
</reference>
<feature type="transmembrane region" description="Helical" evidence="6">
    <location>
        <begin position="7"/>
        <end position="25"/>
    </location>
</feature>
<proteinExistence type="inferred from homology"/>
<feature type="transmembrane region" description="Helical" evidence="6">
    <location>
        <begin position="37"/>
        <end position="54"/>
    </location>
</feature>
<keyword evidence="9" id="KW-1185">Reference proteome</keyword>
<evidence type="ECO:0000256" key="2">
    <source>
        <dbReference type="ARBA" id="ARBA00007362"/>
    </source>
</evidence>
<sequence>MKDKNRGILCIILSSCSFALMAMFLKMAGDLPSIEKSFFRNLVASVIAFVMLIRSKEKIQIQKRNLHWFILRSLFGTLGIFCNFYAVDHLMLSDASSLNKLSPFFVIVFSYLVLKEKITPTQCACVIAAFVGSLFIVKPSFATGVTPAAVIGFAGGMCAGFAYTCVRKLGLRGEKGPMIVFFFSTFSMLACVPYLIVDFHPISTQQMIFLLLTGLAAAGGQFGITAAYTYAPAREISVYDYTQIMFSAVLGFLFFGQLPDLLSFIGYCVIVAAGVIMFLYNKRRGGN</sequence>
<dbReference type="InterPro" id="IPR000620">
    <property type="entry name" value="EamA_dom"/>
</dbReference>
<dbReference type="PANTHER" id="PTHR22911:SF6">
    <property type="entry name" value="SOLUTE CARRIER FAMILY 35 MEMBER G1"/>
    <property type="match status" value="1"/>
</dbReference>
<dbReference type="RefSeq" id="WP_055198153.1">
    <property type="nucleotide sequence ID" value="NZ_JAOQJG010000007.1"/>
</dbReference>
<organism evidence="8 9">
    <name type="scientific">Anaerostipes amylophilus</name>
    <dbReference type="NCBI Taxonomy" id="2981779"/>
    <lineage>
        <taxon>Bacteria</taxon>
        <taxon>Bacillati</taxon>
        <taxon>Bacillota</taxon>
        <taxon>Clostridia</taxon>
        <taxon>Lachnospirales</taxon>
        <taxon>Lachnospiraceae</taxon>
        <taxon>Anaerostipes</taxon>
    </lineage>
</organism>
<dbReference type="PANTHER" id="PTHR22911">
    <property type="entry name" value="ACYL-MALONYL CONDENSING ENZYME-RELATED"/>
    <property type="match status" value="1"/>
</dbReference>
<evidence type="ECO:0000313" key="9">
    <source>
        <dbReference type="Proteomes" id="UP001482154"/>
    </source>
</evidence>
<feature type="domain" description="EamA" evidence="7">
    <location>
        <begin position="149"/>
        <end position="277"/>
    </location>
</feature>
<name>A0ABV1IVW2_9FIRM</name>
<feature type="transmembrane region" description="Helical" evidence="6">
    <location>
        <begin position="66"/>
        <end position="86"/>
    </location>
</feature>
<feature type="transmembrane region" description="Helical" evidence="6">
    <location>
        <begin position="178"/>
        <end position="196"/>
    </location>
</feature>
<gene>
    <name evidence="8" type="ORF">AAAU51_09260</name>
</gene>
<feature type="transmembrane region" description="Helical" evidence="6">
    <location>
        <begin position="121"/>
        <end position="141"/>
    </location>
</feature>
<evidence type="ECO:0000313" key="8">
    <source>
        <dbReference type="EMBL" id="MEQ2711361.1"/>
    </source>
</evidence>
<dbReference type="Pfam" id="PF00892">
    <property type="entry name" value="EamA"/>
    <property type="match status" value="2"/>
</dbReference>
<dbReference type="Gene3D" id="1.10.3730.20">
    <property type="match status" value="1"/>
</dbReference>
<keyword evidence="5 6" id="KW-0472">Membrane</keyword>
<dbReference type="Proteomes" id="UP001482154">
    <property type="component" value="Unassembled WGS sequence"/>
</dbReference>
<comment type="subcellular location">
    <subcellularLocation>
        <location evidence="1">Membrane</location>
        <topology evidence="1">Multi-pass membrane protein</topology>
    </subcellularLocation>
</comment>
<keyword evidence="3 6" id="KW-0812">Transmembrane</keyword>
<feature type="transmembrane region" description="Helical" evidence="6">
    <location>
        <begin position="261"/>
        <end position="280"/>
    </location>
</feature>